<dbReference type="Gene3D" id="3.30.110.40">
    <property type="entry name" value="TusA-like domain"/>
    <property type="match status" value="1"/>
</dbReference>
<comment type="caution">
    <text evidence="2">The sequence shown here is derived from an EMBL/GenBank/DDBJ whole genome shotgun (WGS) entry which is preliminary data.</text>
</comment>
<dbReference type="AlphaFoldDB" id="A0A512NE87"/>
<dbReference type="RefSeq" id="WP_147151630.1">
    <property type="nucleotide sequence ID" value="NZ_BKAJ01000076.1"/>
</dbReference>
<sequence length="77" mass="8459">MSKPLHADAEWDAGDLGCGELVLDLRKRLRAMPGGVLKVVARDIGASEDLPAWCRLTGNELLAHDPDTTSFWIRSRS</sequence>
<reference evidence="2 3" key="1">
    <citation type="submission" date="2019-07" db="EMBL/GenBank/DDBJ databases">
        <title>Whole genome shotgun sequence of Reyranella soli NBRC 108950.</title>
        <authorList>
            <person name="Hosoyama A."/>
            <person name="Uohara A."/>
            <person name="Ohji S."/>
            <person name="Ichikawa N."/>
        </authorList>
    </citation>
    <scope>NUCLEOTIDE SEQUENCE [LARGE SCALE GENOMIC DNA]</scope>
    <source>
        <strain evidence="2 3">NBRC 108950</strain>
    </source>
</reference>
<dbReference type="OrthoDB" id="9810775at2"/>
<dbReference type="Proteomes" id="UP000321058">
    <property type="component" value="Unassembled WGS sequence"/>
</dbReference>
<dbReference type="SUPFAM" id="SSF64307">
    <property type="entry name" value="SirA-like"/>
    <property type="match status" value="1"/>
</dbReference>
<gene>
    <name evidence="2" type="ORF">RSO01_44250</name>
</gene>
<feature type="domain" description="UPF0033" evidence="1">
    <location>
        <begin position="12"/>
        <end position="74"/>
    </location>
</feature>
<evidence type="ECO:0000313" key="3">
    <source>
        <dbReference type="Proteomes" id="UP000321058"/>
    </source>
</evidence>
<accession>A0A512NE87</accession>
<organism evidence="2 3">
    <name type="scientific">Reyranella soli</name>
    <dbReference type="NCBI Taxonomy" id="1230389"/>
    <lineage>
        <taxon>Bacteria</taxon>
        <taxon>Pseudomonadati</taxon>
        <taxon>Pseudomonadota</taxon>
        <taxon>Alphaproteobacteria</taxon>
        <taxon>Hyphomicrobiales</taxon>
        <taxon>Reyranellaceae</taxon>
        <taxon>Reyranella</taxon>
    </lineage>
</organism>
<protein>
    <recommendedName>
        <fullName evidence="1">UPF0033 domain-containing protein</fullName>
    </recommendedName>
</protein>
<evidence type="ECO:0000313" key="2">
    <source>
        <dbReference type="EMBL" id="GEP57259.1"/>
    </source>
</evidence>
<dbReference type="EMBL" id="BKAJ01000076">
    <property type="protein sequence ID" value="GEP57259.1"/>
    <property type="molecule type" value="Genomic_DNA"/>
</dbReference>
<proteinExistence type="predicted"/>
<evidence type="ECO:0000259" key="1">
    <source>
        <dbReference type="Pfam" id="PF01206"/>
    </source>
</evidence>
<dbReference type="InterPro" id="IPR036868">
    <property type="entry name" value="TusA-like_sf"/>
</dbReference>
<dbReference type="InterPro" id="IPR001455">
    <property type="entry name" value="TusA-like"/>
</dbReference>
<keyword evidence="3" id="KW-1185">Reference proteome</keyword>
<name>A0A512NE87_9HYPH</name>
<dbReference type="Pfam" id="PF01206">
    <property type="entry name" value="TusA"/>
    <property type="match status" value="1"/>
</dbReference>